<reference evidence="1 2" key="1">
    <citation type="journal article" date="2021" name="Front. Genet.">
        <title>Chromosome-Level Genome Assembly Reveals Significant Gene Expansion in the Toll and IMD Signaling Pathways of Dendrolimus kikuchii.</title>
        <authorList>
            <person name="Zhou J."/>
            <person name="Wu P."/>
            <person name="Xiong Z."/>
            <person name="Liu N."/>
            <person name="Zhao N."/>
            <person name="Ji M."/>
            <person name="Qiu Y."/>
            <person name="Yang B."/>
        </authorList>
    </citation>
    <scope>NUCLEOTIDE SEQUENCE [LARGE SCALE GENOMIC DNA]</scope>
    <source>
        <strain evidence="1">Ann1</strain>
    </source>
</reference>
<keyword evidence="2" id="KW-1185">Reference proteome</keyword>
<evidence type="ECO:0000313" key="1">
    <source>
        <dbReference type="EMBL" id="KAJ0172039.1"/>
    </source>
</evidence>
<name>A0ACC1CKB7_9NEOP</name>
<protein>
    <submittedName>
        <fullName evidence="1">Uncharacterized protein</fullName>
    </submittedName>
</protein>
<organism evidence="1 2">
    <name type="scientific">Dendrolimus kikuchii</name>
    <dbReference type="NCBI Taxonomy" id="765133"/>
    <lineage>
        <taxon>Eukaryota</taxon>
        <taxon>Metazoa</taxon>
        <taxon>Ecdysozoa</taxon>
        <taxon>Arthropoda</taxon>
        <taxon>Hexapoda</taxon>
        <taxon>Insecta</taxon>
        <taxon>Pterygota</taxon>
        <taxon>Neoptera</taxon>
        <taxon>Endopterygota</taxon>
        <taxon>Lepidoptera</taxon>
        <taxon>Glossata</taxon>
        <taxon>Ditrysia</taxon>
        <taxon>Bombycoidea</taxon>
        <taxon>Lasiocampidae</taxon>
        <taxon>Dendrolimus</taxon>
    </lineage>
</organism>
<dbReference type="EMBL" id="CM034408">
    <property type="protein sequence ID" value="KAJ0172039.1"/>
    <property type="molecule type" value="Genomic_DNA"/>
</dbReference>
<evidence type="ECO:0000313" key="2">
    <source>
        <dbReference type="Proteomes" id="UP000824533"/>
    </source>
</evidence>
<accession>A0ACC1CKB7</accession>
<comment type="caution">
    <text evidence="1">The sequence shown here is derived from an EMBL/GenBank/DDBJ whole genome shotgun (WGS) entry which is preliminary data.</text>
</comment>
<proteinExistence type="predicted"/>
<sequence>MAKMILVSIFLTLSLQFVLCQFDGTCRTINGYTIPGSCIKVRECKPYVALLLQNAKDPFVIQRVKKSVCGYEHQHPKVCCPLQSFQTVEPATTTTTTPAPAPSAQTAFYNIVNGVTATFDGTCRTLNGYTVPGSCIKVRECKPYVALLLQNAKDPVVMQRVKKATCGVEGQDPKVCCPLQSFQTVEPATTTTTTPAPAPSAQTAFYNIVNGVTATFDGTCRTLNGYTVPGSCIKVRECKPYVALLLQNAKDPVVMQRVKKATCGVEGQDPKVCCPLQSFQTVEPATTTTTTPAPAPSAQTVFDNIVNGVNATFDRTCRTLNGYTIPGSCIKARECKPYVALLLQIAKDPVAMQRVTKATCGYEGPDPKVCCPLQNFAPVEPDTTTTTTTTTNPTTILIPESKVLNEALIDDDFVTALPEPPVCGVSNASNSRIVNGVNATLGDYPWMGVVGYHNESNRQWLCGCSIITVKHTLTAGHCISWREDTLKIVRVGELDFAREDDGATPIDVLVKRMILHQNYNPNLYANDIGILVLEKELVFTELIKPICLPKSRYLRSKSFETLNPTIAGWGKTDFNGLAATHLQVIDVPVKTKENCIKAYAVYDKMAKIDERVLCAGYDNGSKETCLGDSGGPLMLPIVSS</sequence>
<gene>
    <name evidence="1" type="ORF">K1T71_012012</name>
</gene>
<dbReference type="Proteomes" id="UP000824533">
    <property type="component" value="Linkage Group LG22"/>
</dbReference>